<comment type="function">
    <text evidence="7 8">Catalyzes the GTP-dependent ribosomal translocation step during translation elongation. During this step, the ribosome changes from the pre-translocational (PRE) to the post-translocational (POST) state as the newly formed A-site-bound peptidyl-tRNA and P-site-bound deacylated tRNA move to the P and E sites, respectively. Catalyzes the coordinated movement of the two tRNA molecules, the mRNA and conformational changes in the ribosome.</text>
</comment>
<protein>
    <recommendedName>
        <fullName evidence="2 8">Elongation factor G</fullName>
        <shortName evidence="8">EF-G</shortName>
    </recommendedName>
</protein>
<dbReference type="EMBL" id="JAJUBB010000008">
    <property type="protein sequence ID" value="MDD1782164.1"/>
    <property type="molecule type" value="Genomic_DNA"/>
</dbReference>
<dbReference type="SUPFAM" id="SSF54980">
    <property type="entry name" value="EF-G C-terminal domain-like"/>
    <property type="match status" value="2"/>
</dbReference>
<dbReference type="SMART" id="SM00889">
    <property type="entry name" value="EFG_IV"/>
    <property type="match status" value="1"/>
</dbReference>
<dbReference type="PROSITE" id="PS51722">
    <property type="entry name" value="G_TR_2"/>
    <property type="match status" value="1"/>
</dbReference>
<dbReference type="CDD" id="cd03713">
    <property type="entry name" value="EFG_mtEFG_C"/>
    <property type="match status" value="1"/>
</dbReference>
<dbReference type="InterPro" id="IPR005225">
    <property type="entry name" value="Small_GTP-bd"/>
</dbReference>
<dbReference type="SMART" id="SM00838">
    <property type="entry name" value="EFG_C"/>
    <property type="match status" value="1"/>
</dbReference>
<evidence type="ECO:0000256" key="4">
    <source>
        <dbReference type="ARBA" id="ARBA00022768"/>
    </source>
</evidence>
<dbReference type="Pfam" id="PF00679">
    <property type="entry name" value="EFG_C"/>
    <property type="match status" value="1"/>
</dbReference>
<feature type="domain" description="Tr-type G" evidence="9">
    <location>
        <begin position="8"/>
        <end position="290"/>
    </location>
</feature>
<keyword evidence="11" id="KW-1185">Reference proteome</keyword>
<comment type="similarity">
    <text evidence="1 8">Belongs to the TRAFAC class translation factor GTPase superfamily. Classic translation factor GTPase family. EF-G/EF-2 subfamily.</text>
</comment>
<dbReference type="InterPro" id="IPR000640">
    <property type="entry name" value="EFG_V-like"/>
</dbReference>
<dbReference type="PANTHER" id="PTHR43261">
    <property type="entry name" value="TRANSLATION ELONGATION FACTOR G-RELATED"/>
    <property type="match status" value="1"/>
</dbReference>
<name>A0ABT5QMR3_9GAMM</name>
<evidence type="ECO:0000256" key="6">
    <source>
        <dbReference type="ARBA" id="ARBA00023134"/>
    </source>
</evidence>
<reference evidence="10" key="1">
    <citation type="submission" date="2021-12" db="EMBL/GenBank/DDBJ databases">
        <title>Enterovibrio ZSDZ35 sp. nov. and Enterovibrio ZSDZ42 sp. nov., isolated from coastal seawater in Qingdao.</title>
        <authorList>
            <person name="Zhang P."/>
        </authorList>
    </citation>
    <scope>NUCLEOTIDE SEQUENCE</scope>
    <source>
        <strain evidence="10">ZSDZ35</strain>
    </source>
</reference>
<evidence type="ECO:0000256" key="1">
    <source>
        <dbReference type="ARBA" id="ARBA00005870"/>
    </source>
</evidence>
<dbReference type="CDD" id="cd01434">
    <property type="entry name" value="EFG_mtEFG1_IV"/>
    <property type="match status" value="1"/>
</dbReference>
<evidence type="ECO:0000259" key="9">
    <source>
        <dbReference type="PROSITE" id="PS51722"/>
    </source>
</evidence>
<dbReference type="InterPro" id="IPR047872">
    <property type="entry name" value="EFG_IV"/>
</dbReference>
<dbReference type="Gene3D" id="3.40.50.300">
    <property type="entry name" value="P-loop containing nucleotide triphosphate hydrolases"/>
    <property type="match status" value="1"/>
</dbReference>
<evidence type="ECO:0000256" key="3">
    <source>
        <dbReference type="ARBA" id="ARBA00022741"/>
    </source>
</evidence>
<dbReference type="HAMAP" id="MF_00054_B">
    <property type="entry name" value="EF_G_EF_2_B"/>
    <property type="match status" value="1"/>
</dbReference>
<dbReference type="RefSeq" id="WP_274142804.1">
    <property type="nucleotide sequence ID" value="NZ_JAJUBB010000008.1"/>
</dbReference>
<dbReference type="PRINTS" id="PR00315">
    <property type="entry name" value="ELONGATNFCT"/>
</dbReference>
<dbReference type="InterPro" id="IPR009022">
    <property type="entry name" value="EFG_III"/>
</dbReference>
<dbReference type="Pfam" id="PF00009">
    <property type="entry name" value="GTP_EFTU"/>
    <property type="match status" value="1"/>
</dbReference>
<dbReference type="PANTHER" id="PTHR43261:SF1">
    <property type="entry name" value="RIBOSOME-RELEASING FACTOR 2, MITOCHONDRIAL"/>
    <property type="match status" value="1"/>
</dbReference>
<organism evidence="10 11">
    <name type="scientific">Enterovibrio qingdaonensis</name>
    <dbReference type="NCBI Taxonomy" id="2899818"/>
    <lineage>
        <taxon>Bacteria</taxon>
        <taxon>Pseudomonadati</taxon>
        <taxon>Pseudomonadota</taxon>
        <taxon>Gammaproteobacteria</taxon>
        <taxon>Vibrionales</taxon>
        <taxon>Vibrionaceae</taxon>
        <taxon>Enterovibrio</taxon>
    </lineage>
</organism>
<dbReference type="InterPro" id="IPR009000">
    <property type="entry name" value="Transl_B-barrel_sf"/>
</dbReference>
<feature type="binding site" evidence="8">
    <location>
        <begin position="88"/>
        <end position="92"/>
    </location>
    <ligand>
        <name>GTP</name>
        <dbReference type="ChEBI" id="CHEBI:37565"/>
    </ligand>
</feature>
<keyword evidence="4 8" id="KW-0251">Elongation factor</keyword>
<dbReference type="SUPFAM" id="SSF50447">
    <property type="entry name" value="Translation proteins"/>
    <property type="match status" value="1"/>
</dbReference>
<dbReference type="InterPro" id="IPR014721">
    <property type="entry name" value="Ribsml_uS5_D2-typ_fold_subgr"/>
</dbReference>
<gene>
    <name evidence="8 10" type="primary">fusA</name>
    <name evidence="10" type="ORF">LRP49_13370</name>
</gene>
<feature type="binding site" evidence="8">
    <location>
        <begin position="17"/>
        <end position="24"/>
    </location>
    <ligand>
        <name>GTP</name>
        <dbReference type="ChEBI" id="CHEBI:37565"/>
    </ligand>
</feature>
<dbReference type="Gene3D" id="3.30.230.10">
    <property type="match status" value="1"/>
</dbReference>
<dbReference type="CDD" id="cd16262">
    <property type="entry name" value="EFG_III"/>
    <property type="match status" value="1"/>
</dbReference>
<feature type="binding site" evidence="8">
    <location>
        <begin position="142"/>
        <end position="145"/>
    </location>
    <ligand>
        <name>GTP</name>
        <dbReference type="ChEBI" id="CHEBI:37565"/>
    </ligand>
</feature>
<comment type="subcellular location">
    <subcellularLocation>
        <location evidence="8">Cytoplasm</location>
    </subcellularLocation>
</comment>
<dbReference type="Gene3D" id="3.30.70.240">
    <property type="match status" value="1"/>
</dbReference>
<dbReference type="InterPro" id="IPR000795">
    <property type="entry name" value="T_Tr_GTP-bd_dom"/>
</dbReference>
<dbReference type="CDD" id="cd04088">
    <property type="entry name" value="EFG_mtEFG_II"/>
    <property type="match status" value="1"/>
</dbReference>
<proteinExistence type="inferred from homology"/>
<keyword evidence="3 8" id="KW-0547">Nucleotide-binding</keyword>
<dbReference type="InterPro" id="IPR004540">
    <property type="entry name" value="Transl_elong_EFG/EF2"/>
</dbReference>
<dbReference type="InterPro" id="IPR031157">
    <property type="entry name" value="G_TR_CS"/>
</dbReference>
<evidence type="ECO:0000256" key="5">
    <source>
        <dbReference type="ARBA" id="ARBA00022917"/>
    </source>
</evidence>
<evidence type="ECO:0000313" key="10">
    <source>
        <dbReference type="EMBL" id="MDD1782164.1"/>
    </source>
</evidence>
<evidence type="ECO:0000256" key="2">
    <source>
        <dbReference type="ARBA" id="ARBA00017872"/>
    </source>
</evidence>
<evidence type="ECO:0000256" key="8">
    <source>
        <dbReference type="HAMAP-Rule" id="MF_00054"/>
    </source>
</evidence>
<sequence>MARKTPIERYRNIGICAHVDAGKTTTTERILFYTGLSHKIGEVHDGAATMDWMEQEQERGITITSAATTTFWRGMDAQFAEHRINIIDTPGHVDFTIEVERSLRVLDGAVVVFCGSSGVEPQSETVWRQADKYQVPRMVFVNKMDRAGADFLRVVEQIKVRLGATPVPIHLNIGAEDEFSGVIDLIKMKAINWSEADQGMSFTYEDIPADMQDLADEWHQNLVEAAAEANEELMDKYLEEGELSEAEIKHGLRERTLNNEIVLATCGSAFKNKGVQAVLDAVVEFLPSPVDVKAIKGEDEDGNEIERHADDNEPFAALAFKIATDPFVGTLTFLRVYSGVVNSGDTVYNSVKEKRERFGRIVQMHSNKREEIKEIRAGDIAAAIGLKDVTTGDTLCAQDSKVVLERMDFPEPVIQIAVEPRSKADQEKMGIALGKLAAEDPSFRVETDDESGQTLISGMGELHLDIIVDRMRREFSVECNVGKPQVAYRETIRGKAEVEGKFVKQSGGRGQYGHVWLKLEPSEPGEGFVFVDEVVGGSVPKEYIGAVGKGVEEQMSSGVLAGYPVLDVKATLFDGSYHDVDSNEMAFKIAASMAFKKGALEAQPVILEPMMKVEITTPEDWMGDVVGDLNRRRGLISGMDEGPAGLKIIRAQVPLAEMFGYATDLRSATQGRASYSMEFSEYADVPKNVAESIIAQRC</sequence>
<dbReference type="Pfam" id="PF03764">
    <property type="entry name" value="EFG_IV"/>
    <property type="match status" value="1"/>
</dbReference>
<dbReference type="InterPro" id="IPR035647">
    <property type="entry name" value="EFG_III/V"/>
</dbReference>
<evidence type="ECO:0000313" key="11">
    <source>
        <dbReference type="Proteomes" id="UP001149821"/>
    </source>
</evidence>
<keyword evidence="8" id="KW-0963">Cytoplasm</keyword>
<dbReference type="InterPro" id="IPR027417">
    <property type="entry name" value="P-loop_NTPase"/>
</dbReference>
<dbReference type="SUPFAM" id="SSF52540">
    <property type="entry name" value="P-loop containing nucleoside triphosphate hydrolases"/>
    <property type="match status" value="1"/>
</dbReference>
<dbReference type="NCBIfam" id="NF009381">
    <property type="entry name" value="PRK12740.1-5"/>
    <property type="match status" value="1"/>
</dbReference>
<dbReference type="InterPro" id="IPR020568">
    <property type="entry name" value="Ribosomal_Su5_D2-typ_SF"/>
</dbReference>
<dbReference type="InterPro" id="IPR004161">
    <property type="entry name" value="EFTu-like_2"/>
</dbReference>
<dbReference type="NCBIfam" id="TIGR00231">
    <property type="entry name" value="small_GTP"/>
    <property type="match status" value="1"/>
</dbReference>
<keyword evidence="6 8" id="KW-0342">GTP-binding</keyword>
<dbReference type="InterPro" id="IPR005517">
    <property type="entry name" value="Transl_elong_EFG/EF2_IV"/>
</dbReference>
<dbReference type="Gene3D" id="2.40.30.10">
    <property type="entry name" value="Translation factors"/>
    <property type="match status" value="1"/>
</dbReference>
<dbReference type="Pfam" id="PF03144">
    <property type="entry name" value="GTP_EFTU_D2"/>
    <property type="match status" value="1"/>
</dbReference>
<dbReference type="NCBIfam" id="TIGR00484">
    <property type="entry name" value="EF-G"/>
    <property type="match status" value="1"/>
</dbReference>
<dbReference type="InterPro" id="IPR035649">
    <property type="entry name" value="EFG_V"/>
</dbReference>
<dbReference type="GO" id="GO:0003746">
    <property type="term" value="F:translation elongation factor activity"/>
    <property type="evidence" value="ECO:0007669"/>
    <property type="project" value="UniProtKB-KW"/>
</dbReference>
<dbReference type="SUPFAM" id="SSF54211">
    <property type="entry name" value="Ribosomal protein S5 domain 2-like"/>
    <property type="match status" value="1"/>
</dbReference>
<dbReference type="Proteomes" id="UP001149821">
    <property type="component" value="Unassembled WGS sequence"/>
</dbReference>
<dbReference type="Pfam" id="PF14492">
    <property type="entry name" value="EFG_III"/>
    <property type="match status" value="1"/>
</dbReference>
<dbReference type="InterPro" id="IPR041095">
    <property type="entry name" value="EFG_II"/>
</dbReference>
<dbReference type="CDD" id="cd01886">
    <property type="entry name" value="EF-G"/>
    <property type="match status" value="1"/>
</dbReference>
<accession>A0ABT5QMR3</accession>
<comment type="caution">
    <text evidence="10">The sequence shown here is derived from an EMBL/GenBank/DDBJ whole genome shotgun (WGS) entry which is preliminary data.</text>
</comment>
<keyword evidence="5 8" id="KW-0648">Protein biosynthesis</keyword>
<dbReference type="PROSITE" id="PS00301">
    <property type="entry name" value="G_TR_1"/>
    <property type="match status" value="1"/>
</dbReference>
<evidence type="ECO:0000256" key="7">
    <source>
        <dbReference type="ARBA" id="ARBA00024731"/>
    </source>
</evidence>
<dbReference type="Gene3D" id="3.30.70.870">
    <property type="entry name" value="Elongation Factor G (Translational Gtpase), domain 3"/>
    <property type="match status" value="1"/>
</dbReference>